<gene>
    <name evidence="2" type="ORF">EC973_007263</name>
</gene>
<evidence type="ECO:0000256" key="1">
    <source>
        <dbReference type="SAM" id="Phobius"/>
    </source>
</evidence>
<keyword evidence="1" id="KW-1133">Transmembrane helix</keyword>
<dbReference type="Proteomes" id="UP000605846">
    <property type="component" value="Unassembled WGS sequence"/>
</dbReference>
<accession>A0A8H7BV08</accession>
<proteinExistence type="predicted"/>
<dbReference type="EMBL" id="JABAYA010000051">
    <property type="protein sequence ID" value="KAF7727707.1"/>
    <property type="molecule type" value="Genomic_DNA"/>
</dbReference>
<comment type="caution">
    <text evidence="2">The sequence shown here is derived from an EMBL/GenBank/DDBJ whole genome shotgun (WGS) entry which is preliminary data.</text>
</comment>
<keyword evidence="3" id="KW-1185">Reference proteome</keyword>
<name>A0A8H7BV08_9FUNG</name>
<keyword evidence="1" id="KW-0472">Membrane</keyword>
<evidence type="ECO:0000313" key="2">
    <source>
        <dbReference type="EMBL" id="KAF7727707.1"/>
    </source>
</evidence>
<dbReference type="OrthoDB" id="5561232at2759"/>
<reference evidence="2" key="1">
    <citation type="submission" date="2020-01" db="EMBL/GenBank/DDBJ databases">
        <title>Genome Sequencing of Three Apophysomyces-Like Fungal Strains Confirms a Novel Fungal Genus in the Mucoromycota with divergent Burkholderia-like Endosymbiotic Bacteria.</title>
        <authorList>
            <person name="Stajich J.E."/>
            <person name="Macias A.M."/>
            <person name="Carter-House D."/>
            <person name="Lovett B."/>
            <person name="Kasson L.R."/>
            <person name="Berry K."/>
            <person name="Grigoriev I."/>
            <person name="Chang Y."/>
            <person name="Spatafora J."/>
            <person name="Kasson M.T."/>
        </authorList>
    </citation>
    <scope>NUCLEOTIDE SEQUENCE</scope>
    <source>
        <strain evidence="2">NRRL A-21654</strain>
    </source>
</reference>
<dbReference type="AlphaFoldDB" id="A0A8H7BV08"/>
<keyword evidence="1" id="KW-0812">Transmembrane</keyword>
<sequence length="245" mass="27008">MDDDGSLLAERVMAVQVTFDVIENQLHCNGVPVQIGVSNIQVEAQIAANPDKLSVTTEEDAALLQDTFDVGLATVEVTAAIVDEQKTEDGMSFRRISVQEKITEINGKEVVQTEAGQQILDVFEDGTTYRWAVDPMTGFLLPDSVSTKDALLASDEQTTSCAGAFLVEPILQWWHSQNNAVHFGIIALIVSVLFSIVYFVRQLVTIGDYEPVSVHEDAKPVNEVIWEEKKVASPAEEEKRPFLTQ</sequence>
<feature type="transmembrane region" description="Helical" evidence="1">
    <location>
        <begin position="180"/>
        <end position="200"/>
    </location>
</feature>
<evidence type="ECO:0000313" key="3">
    <source>
        <dbReference type="Proteomes" id="UP000605846"/>
    </source>
</evidence>
<protein>
    <submittedName>
        <fullName evidence="2">Uncharacterized protein</fullName>
    </submittedName>
</protein>
<organism evidence="2 3">
    <name type="scientific">Apophysomyces ossiformis</name>
    <dbReference type="NCBI Taxonomy" id="679940"/>
    <lineage>
        <taxon>Eukaryota</taxon>
        <taxon>Fungi</taxon>
        <taxon>Fungi incertae sedis</taxon>
        <taxon>Mucoromycota</taxon>
        <taxon>Mucoromycotina</taxon>
        <taxon>Mucoromycetes</taxon>
        <taxon>Mucorales</taxon>
        <taxon>Mucorineae</taxon>
        <taxon>Mucoraceae</taxon>
        <taxon>Apophysomyces</taxon>
    </lineage>
</organism>